<dbReference type="AlphaFoldDB" id="A0A2Z3RYU8"/>
<dbReference type="InterPro" id="IPR002716">
    <property type="entry name" value="PIN_dom"/>
</dbReference>
<keyword evidence="3" id="KW-0540">Nuclease</keyword>
<dbReference type="Gene3D" id="3.40.50.1010">
    <property type="entry name" value="5'-nuclease"/>
    <property type="match status" value="1"/>
</dbReference>
<evidence type="ECO:0000313" key="9">
    <source>
        <dbReference type="EMBL" id="AWR21939.1"/>
    </source>
</evidence>
<name>A0A2Z3RYU8_9MICO</name>
<dbReference type="RefSeq" id="WP_162532695.1">
    <property type="nucleotide sequence ID" value="NZ_CP023994.1"/>
</dbReference>
<dbReference type="EMBL" id="CP023994">
    <property type="protein sequence ID" value="AWR21939.1"/>
    <property type="molecule type" value="Genomic_DNA"/>
</dbReference>
<dbReference type="InterPro" id="IPR029060">
    <property type="entry name" value="PIN-like_dom_sf"/>
</dbReference>
<dbReference type="GO" id="GO:0046872">
    <property type="term" value="F:metal ion binding"/>
    <property type="evidence" value="ECO:0007669"/>
    <property type="project" value="UniProtKB-KW"/>
</dbReference>
<dbReference type="GO" id="GO:0016787">
    <property type="term" value="F:hydrolase activity"/>
    <property type="evidence" value="ECO:0007669"/>
    <property type="project" value="UniProtKB-KW"/>
</dbReference>
<accession>A0A2Z3RYU8</accession>
<evidence type="ECO:0000256" key="4">
    <source>
        <dbReference type="ARBA" id="ARBA00022723"/>
    </source>
</evidence>
<dbReference type="Proteomes" id="UP000246894">
    <property type="component" value="Chromosome"/>
</dbReference>
<evidence type="ECO:0000256" key="7">
    <source>
        <dbReference type="ARBA" id="ARBA00038093"/>
    </source>
</evidence>
<sequence>MGYLFDTNILIHLDRHGDLELAERVQSVMSDSGVSSIAVMEMYYGVARSTHIEPNLIKTKSLLSIFPIFEFTAADAFETGMLRAELRRAGTPIGPFEVCIAGQARARKLTLITANVREFERVPGLRVENWLS</sequence>
<evidence type="ECO:0000256" key="1">
    <source>
        <dbReference type="ARBA" id="ARBA00001946"/>
    </source>
</evidence>
<dbReference type="PANTHER" id="PTHR33653">
    <property type="entry name" value="RIBONUCLEASE VAPC2"/>
    <property type="match status" value="1"/>
</dbReference>
<comment type="similarity">
    <text evidence="7">Belongs to the PINc/VapC protein family.</text>
</comment>
<evidence type="ECO:0000256" key="6">
    <source>
        <dbReference type="ARBA" id="ARBA00022842"/>
    </source>
</evidence>
<feature type="domain" description="PIN" evidence="8">
    <location>
        <begin position="3"/>
        <end position="124"/>
    </location>
</feature>
<protein>
    <submittedName>
        <fullName evidence="9">tRNA(fMet)-specific endonuclease VapC</fullName>
        <ecNumber evidence="9">3.1.-.-</ecNumber>
    </submittedName>
</protein>
<keyword evidence="6" id="KW-0460">Magnesium</keyword>
<dbReference type="EC" id="3.1.-.-" evidence="9"/>
<keyword evidence="5 9" id="KW-0378">Hydrolase</keyword>
<evidence type="ECO:0000259" key="8">
    <source>
        <dbReference type="Pfam" id="PF01850"/>
    </source>
</evidence>
<evidence type="ECO:0000256" key="2">
    <source>
        <dbReference type="ARBA" id="ARBA00022649"/>
    </source>
</evidence>
<keyword evidence="10" id="KW-1185">Reference proteome</keyword>
<proteinExistence type="inferred from homology"/>
<dbReference type="KEGG" id="aum:AURMO_01348"/>
<keyword evidence="9" id="KW-0255">Endonuclease</keyword>
<evidence type="ECO:0000256" key="3">
    <source>
        <dbReference type="ARBA" id="ARBA00022722"/>
    </source>
</evidence>
<dbReference type="InterPro" id="IPR050556">
    <property type="entry name" value="Type_II_TA_system_RNase"/>
</dbReference>
<gene>
    <name evidence="9" type="ORF">AURMO_01348</name>
</gene>
<evidence type="ECO:0000313" key="10">
    <source>
        <dbReference type="Proteomes" id="UP000246894"/>
    </source>
</evidence>
<dbReference type="SUPFAM" id="SSF88723">
    <property type="entry name" value="PIN domain-like"/>
    <property type="match status" value="1"/>
</dbReference>
<dbReference type="Pfam" id="PF01850">
    <property type="entry name" value="PIN"/>
    <property type="match status" value="1"/>
</dbReference>
<evidence type="ECO:0000256" key="5">
    <source>
        <dbReference type="ARBA" id="ARBA00022801"/>
    </source>
</evidence>
<dbReference type="CDD" id="cd18745">
    <property type="entry name" value="PIN_VapC4-5_FitB-like"/>
    <property type="match status" value="1"/>
</dbReference>
<dbReference type="GO" id="GO:0004519">
    <property type="term" value="F:endonuclease activity"/>
    <property type="evidence" value="ECO:0007669"/>
    <property type="project" value="UniProtKB-KW"/>
</dbReference>
<dbReference type="PANTHER" id="PTHR33653:SF1">
    <property type="entry name" value="RIBONUCLEASE VAPC2"/>
    <property type="match status" value="1"/>
</dbReference>
<reference evidence="9 10" key="1">
    <citation type="submission" date="2017-10" db="EMBL/GenBank/DDBJ databases">
        <title>Genome of an Actinobacterium that displays light-enhanced growth.</title>
        <authorList>
            <person name="Maresca J.A."/>
            <person name="Hempel P."/>
            <person name="Shevchenko O."/>
            <person name="Miller K.J."/>
            <person name="Hahn M.W."/>
        </authorList>
    </citation>
    <scope>NUCLEOTIDE SEQUENCE [LARGE SCALE GENOMIC DNA]</scope>
    <source>
        <strain evidence="9 10">MWH-Mo1</strain>
    </source>
</reference>
<comment type="cofactor">
    <cofactor evidence="1">
        <name>Mg(2+)</name>
        <dbReference type="ChEBI" id="CHEBI:18420"/>
    </cofactor>
</comment>
<organism evidence="9 10">
    <name type="scientific">Aurantimicrobium photophilum</name>
    <dbReference type="NCBI Taxonomy" id="1987356"/>
    <lineage>
        <taxon>Bacteria</taxon>
        <taxon>Bacillati</taxon>
        <taxon>Actinomycetota</taxon>
        <taxon>Actinomycetes</taxon>
        <taxon>Micrococcales</taxon>
        <taxon>Microbacteriaceae</taxon>
        <taxon>Aurantimicrobium</taxon>
    </lineage>
</organism>
<keyword evidence="2" id="KW-1277">Toxin-antitoxin system</keyword>
<keyword evidence="4" id="KW-0479">Metal-binding</keyword>